<organism evidence="1 2">
    <name type="scientific">Stecheria intestinalis</name>
    <dbReference type="NCBI Taxonomy" id="2606630"/>
    <lineage>
        <taxon>Bacteria</taxon>
        <taxon>Bacillati</taxon>
        <taxon>Bacillota</taxon>
        <taxon>Erysipelotrichia</taxon>
        <taxon>Erysipelotrichales</taxon>
        <taxon>Erysipelotrichaceae</taxon>
        <taxon>Stecheria</taxon>
    </lineage>
</organism>
<dbReference type="Proteomes" id="UP000461880">
    <property type="component" value="Unassembled WGS sequence"/>
</dbReference>
<protein>
    <recommendedName>
        <fullName evidence="3">DUF3168 domain-containing protein</fullName>
    </recommendedName>
</protein>
<dbReference type="AlphaFoldDB" id="A0A7X2TEK6"/>
<name>A0A7X2TEK6_9FIRM</name>
<evidence type="ECO:0000313" key="2">
    <source>
        <dbReference type="Proteomes" id="UP000461880"/>
    </source>
</evidence>
<gene>
    <name evidence="1" type="ORF">FYJ51_01815</name>
</gene>
<accession>A0A7X2TEK6</accession>
<evidence type="ECO:0008006" key="3">
    <source>
        <dbReference type="Google" id="ProtNLM"/>
    </source>
</evidence>
<proteinExistence type="predicted"/>
<keyword evidence="2" id="KW-1185">Reference proteome</keyword>
<dbReference type="EMBL" id="VUMN01000002">
    <property type="protein sequence ID" value="MSS57647.1"/>
    <property type="molecule type" value="Genomic_DNA"/>
</dbReference>
<evidence type="ECO:0000313" key="1">
    <source>
        <dbReference type="EMBL" id="MSS57647.1"/>
    </source>
</evidence>
<sequence>MIELLLKSGIDTYMERPKDAPEEYCIVERTGSSSSNYVTTVTIAVQSISGSLAKAAKLNEKVKKILLTADIEGISSIKLMSDYNFTNTAAKQHRYQAVYSVVTKEL</sequence>
<comment type="caution">
    <text evidence="1">The sequence shown here is derived from an EMBL/GenBank/DDBJ whole genome shotgun (WGS) entry which is preliminary data.</text>
</comment>
<reference evidence="1 2" key="1">
    <citation type="submission" date="2019-08" db="EMBL/GenBank/DDBJ databases">
        <title>In-depth cultivation of the pig gut microbiome towards novel bacterial diversity and tailored functional studies.</title>
        <authorList>
            <person name="Wylensek D."/>
            <person name="Hitch T.C.A."/>
            <person name="Clavel T."/>
        </authorList>
    </citation>
    <scope>NUCLEOTIDE SEQUENCE [LARGE SCALE GENOMIC DNA]</scope>
    <source>
        <strain evidence="1 2">Oil+RF-744-GAM-WT-6</strain>
    </source>
</reference>